<accession>A0A1Y1UKG2</accession>
<feature type="region of interest" description="Disordered" evidence="1">
    <location>
        <begin position="783"/>
        <end position="1133"/>
    </location>
</feature>
<feature type="compositionally biased region" description="Polar residues" evidence="1">
    <location>
        <begin position="140"/>
        <end position="150"/>
    </location>
</feature>
<feature type="compositionally biased region" description="Polar residues" evidence="1">
    <location>
        <begin position="382"/>
        <end position="394"/>
    </location>
</feature>
<feature type="compositionally biased region" description="Basic and acidic residues" evidence="1">
    <location>
        <begin position="64"/>
        <end position="75"/>
    </location>
</feature>
<feature type="compositionally biased region" description="Polar residues" evidence="1">
    <location>
        <begin position="857"/>
        <end position="871"/>
    </location>
</feature>
<dbReference type="RefSeq" id="XP_021872465.1">
    <property type="nucleotide sequence ID" value="XM_022014093.1"/>
</dbReference>
<dbReference type="EMBL" id="NBSH01000004">
    <property type="protein sequence ID" value="ORX38543.1"/>
    <property type="molecule type" value="Genomic_DNA"/>
</dbReference>
<feature type="compositionally biased region" description="Low complexity" evidence="1">
    <location>
        <begin position="672"/>
        <end position="688"/>
    </location>
</feature>
<evidence type="ECO:0000313" key="2">
    <source>
        <dbReference type="EMBL" id="ORX38543.1"/>
    </source>
</evidence>
<sequence>MGLLKRFKQSTLASGSGSSSQSTSWQQTPSDQISKERSTSTSSSLQLDPPLKPPKFGTASSSRSIDRLAKPDRPELPLSGASSHSLASKGSTSRWRVRRRSQKESELVPGPAYNELYGGHGDYGETVGTSLPLSRDDRQMNASGSSNRTYVDTPPASAPSSPVKQKLRPRSQEYLQEGGILGRLNFEMGSSHLGLDQTRAGGLNSWLTPLDQGSKEHEDEAFVIVESPPAEPSSRPSDEVEVLDSGEKKQKFWKGIGRNRRSSGAQSELEEEGLIAEVSPTPKRASLPPVEMTSQVQQGPPVELQHPRPQNLRRPSSSFFPTTFKRSVSRASLNQDLETLTSAIDDGSFRLTSFRHVSGTADIPRQESEKTLDQSSDKIRSPPQSAAPLTSPSSAIHPPSAYFNSLPRPKMAGSRPPSVAGSVTSLDEMISSSPKISAAAFRRGARRPSESILPNIEPVSNDKTVEEDDDDRPLAMMKRAGVKSTSVPPITRGGDAGPNATRDKDEVGPSQLDIEKPPGSARLSPSPSSTIPHRETASPSASIAMIKTAEKAGSSSATPTKAFFVKSATTTRTDRLSAGPSMATHSRPPSFASPAPSKSTTPQPIDEPEILLSPLDIEQIEQTLAPPLISPGHNRPQAVLPLQPRVSRWTPSPSPSPSSQHASRSSPPPVAPLVLPQAGDTTPSSADLPLPPDLMPDTPPPIGEASAQPGPESPASTLRRRALSLGVFEEPLRVISGFWNTSPPVTAVATQSAPLDSGPQSASSRSNDADALESWVVSSSLLLGDDQNGDRAPSRMTLFDASASSDSSSRDPKRSLATSDARSNTLGSRPSLSDINTNIIRPSPNLRSPRSAIDLASPTSTGTIVTATPLVSSFRGPPVVEQKHQGFSHGRGAPVKNKGAWSSSESEQSESETESPSPSPSPGPPIKSRVSFRRVPQGPRKPSISRPGSSLKPIKSNMRRVTSPDKVERRSALRDRRLSAQSNSLRKDHDSDSSADEALSKFKDRVSDSRTSQNRDSPARSTVTLPTSSSLQIDKRSLPSSIPTLQSARFTGQSAVVGDHPAASFTPDHQPMRPSFSRTATSPESSLSGRTSEGLGQTLVTPRSEAYPPSLEPDHSIPGADGRKRHVSSPSAPWAGMPMHAPVVHPPPPFPTDPNALIAMKQAWQAHFMAAAYRASEEEWERASTVGGGDNQAHHQPSTFGHWRPPPSMNASFPTMPQLMPALPLPPHGIPYGYPLPMGPHPLPPAPLEMPYPHPPHGMSFPHYPLPLPPAPTSDLAGYQFRPGSQSVYGLNVGPPVHSPSTGVYAPHQYYQTPGPPPSSHDRHSAHVRSNSAQVQFEDAPTPRKAKRSTLQYAN</sequence>
<feature type="compositionally biased region" description="Low complexity" evidence="1">
    <location>
        <begin position="226"/>
        <end position="235"/>
    </location>
</feature>
<feature type="region of interest" description="Disordered" evidence="1">
    <location>
        <begin position="357"/>
        <end position="718"/>
    </location>
</feature>
<feature type="compositionally biased region" description="Low complexity" evidence="1">
    <location>
        <begin position="644"/>
        <end position="665"/>
    </location>
</feature>
<feature type="compositionally biased region" description="Polar residues" evidence="1">
    <location>
        <begin position="739"/>
        <end position="766"/>
    </location>
</feature>
<feature type="compositionally biased region" description="Polar residues" evidence="1">
    <location>
        <begin position="816"/>
        <end position="848"/>
    </location>
</feature>
<dbReference type="OrthoDB" id="2564946at2759"/>
<gene>
    <name evidence="2" type="ORF">BD324DRAFT_607985</name>
</gene>
<feature type="compositionally biased region" description="Basic and acidic residues" evidence="1">
    <location>
        <begin position="364"/>
        <end position="380"/>
    </location>
</feature>
<feature type="region of interest" description="Disordered" evidence="1">
    <location>
        <begin position="739"/>
        <end position="770"/>
    </location>
</feature>
<feature type="compositionally biased region" description="Polar residues" evidence="1">
    <location>
        <begin position="421"/>
        <end position="435"/>
    </location>
</feature>
<dbReference type="InParanoid" id="A0A1Y1UKG2"/>
<feature type="compositionally biased region" description="Basic and acidic residues" evidence="1">
    <location>
        <begin position="985"/>
        <end position="1008"/>
    </location>
</feature>
<dbReference type="GeneID" id="33555901"/>
<feature type="region of interest" description="Disordered" evidence="1">
    <location>
        <begin position="193"/>
        <end position="323"/>
    </location>
</feature>
<comment type="caution">
    <text evidence="2">The sequence shown here is derived from an EMBL/GenBank/DDBJ whole genome shotgun (WGS) entry which is preliminary data.</text>
</comment>
<feature type="region of interest" description="Disordered" evidence="1">
    <location>
        <begin position="1"/>
        <end position="175"/>
    </location>
</feature>
<reference evidence="2 3" key="1">
    <citation type="submission" date="2017-03" db="EMBL/GenBank/DDBJ databases">
        <title>Widespread Adenine N6-methylation of Active Genes in Fungi.</title>
        <authorList>
            <consortium name="DOE Joint Genome Institute"/>
            <person name="Mondo S.J."/>
            <person name="Dannebaum R.O."/>
            <person name="Kuo R.C."/>
            <person name="Louie K.B."/>
            <person name="Bewick A.J."/>
            <person name="Labutti K."/>
            <person name="Haridas S."/>
            <person name="Kuo A."/>
            <person name="Salamov A."/>
            <person name="Ahrendt S.R."/>
            <person name="Lau R."/>
            <person name="Bowen B.P."/>
            <person name="Lipzen A."/>
            <person name="Sullivan W."/>
            <person name="Andreopoulos W.B."/>
            <person name="Clum A."/>
            <person name="Lindquist E."/>
            <person name="Daum C."/>
            <person name="Northen T.R."/>
            <person name="Ramamoorthy G."/>
            <person name="Schmitz R.J."/>
            <person name="Gryganskyi A."/>
            <person name="Culley D."/>
            <person name="Magnuson J."/>
            <person name="James T.Y."/>
            <person name="O'Malley M.A."/>
            <person name="Stajich J.E."/>
            <person name="Spatafora J.W."/>
            <person name="Visel A."/>
            <person name="Grigoriev I.V."/>
        </authorList>
    </citation>
    <scope>NUCLEOTIDE SEQUENCE [LARGE SCALE GENOMIC DNA]</scope>
    <source>
        <strain evidence="2 3">NRRL Y-17943</strain>
    </source>
</reference>
<feature type="compositionally biased region" description="Polar residues" evidence="1">
    <location>
        <begin position="1009"/>
        <end position="1054"/>
    </location>
</feature>
<proteinExistence type="predicted"/>
<feature type="compositionally biased region" description="Polar residues" evidence="1">
    <location>
        <begin position="523"/>
        <end position="541"/>
    </location>
</feature>
<feature type="compositionally biased region" description="Low complexity" evidence="1">
    <location>
        <begin position="9"/>
        <end position="32"/>
    </location>
</feature>
<evidence type="ECO:0000313" key="3">
    <source>
        <dbReference type="Proteomes" id="UP000193218"/>
    </source>
</evidence>
<feature type="compositionally biased region" description="Polar residues" evidence="1">
    <location>
        <begin position="1076"/>
        <end position="1101"/>
    </location>
</feature>
<feature type="compositionally biased region" description="Low complexity" evidence="1">
    <location>
        <begin position="586"/>
        <end position="604"/>
    </location>
</feature>
<organism evidence="2 3">
    <name type="scientific">Kockovaella imperatae</name>
    <dbReference type="NCBI Taxonomy" id="4999"/>
    <lineage>
        <taxon>Eukaryota</taxon>
        <taxon>Fungi</taxon>
        <taxon>Dikarya</taxon>
        <taxon>Basidiomycota</taxon>
        <taxon>Agaricomycotina</taxon>
        <taxon>Tremellomycetes</taxon>
        <taxon>Tremellales</taxon>
        <taxon>Cuniculitremaceae</taxon>
        <taxon>Kockovaella</taxon>
    </lineage>
</organism>
<feature type="compositionally biased region" description="Basic and acidic residues" evidence="1">
    <location>
        <begin position="962"/>
        <end position="978"/>
    </location>
</feature>
<name>A0A1Y1UKG2_9TREE</name>
<keyword evidence="3" id="KW-1185">Reference proteome</keyword>
<feature type="compositionally biased region" description="Polar residues" evidence="1">
    <location>
        <begin position="80"/>
        <end position="94"/>
    </location>
</feature>
<feature type="compositionally biased region" description="Polar residues" evidence="1">
    <location>
        <begin position="313"/>
        <end position="323"/>
    </location>
</feature>
<evidence type="ECO:0000256" key="1">
    <source>
        <dbReference type="SAM" id="MobiDB-lite"/>
    </source>
</evidence>
<protein>
    <submittedName>
        <fullName evidence="2">Uncharacterized protein</fullName>
    </submittedName>
</protein>
<feature type="region of interest" description="Disordered" evidence="1">
    <location>
        <begin position="1300"/>
        <end position="1355"/>
    </location>
</feature>
<dbReference type="Proteomes" id="UP000193218">
    <property type="component" value="Unassembled WGS sequence"/>
</dbReference>
<feature type="compositionally biased region" description="Pro residues" evidence="1">
    <location>
        <begin position="689"/>
        <end position="702"/>
    </location>
</feature>